<name>A0A7X5HWM8_9FIRM</name>
<feature type="domain" description="HTH cro/C1-type" evidence="2">
    <location>
        <begin position="12"/>
        <end position="66"/>
    </location>
</feature>
<organism evidence="3 4">
    <name type="scientific">Anaerotalea alkaliphila</name>
    <dbReference type="NCBI Taxonomy" id="2662126"/>
    <lineage>
        <taxon>Bacteria</taxon>
        <taxon>Bacillati</taxon>
        <taxon>Bacillota</taxon>
        <taxon>Clostridia</taxon>
        <taxon>Eubacteriales</taxon>
        <taxon>Anaerotalea</taxon>
    </lineage>
</organism>
<proteinExistence type="predicted"/>
<dbReference type="Pfam" id="PF01381">
    <property type="entry name" value="HTH_3"/>
    <property type="match status" value="1"/>
</dbReference>
<evidence type="ECO:0000313" key="3">
    <source>
        <dbReference type="EMBL" id="NDL67987.1"/>
    </source>
</evidence>
<dbReference type="RefSeq" id="WP_162370713.1">
    <property type="nucleotide sequence ID" value="NZ_JAAEEH010000025.1"/>
</dbReference>
<keyword evidence="1" id="KW-0238">DNA-binding</keyword>
<sequence>MSYRIDRLGLAIKAARESLSLTRTQFAKKIHVSCSFLGMVERGEKKASLETLCRIADLTNTTVDSLLGGSRSFQNMAKEEYARYQLEHRIDFPSPSALYRTQAKDPSWLAEQLLLRKKMEDVIHVLALCDTLALQMIHEQIQSLVRYNFIQKPTLEF</sequence>
<dbReference type="SUPFAM" id="SSF47413">
    <property type="entry name" value="lambda repressor-like DNA-binding domains"/>
    <property type="match status" value="1"/>
</dbReference>
<dbReference type="AlphaFoldDB" id="A0A7X5HWM8"/>
<dbReference type="EMBL" id="JAAEEH010000025">
    <property type="protein sequence ID" value="NDL67987.1"/>
    <property type="molecule type" value="Genomic_DNA"/>
</dbReference>
<dbReference type="Proteomes" id="UP000461585">
    <property type="component" value="Unassembled WGS sequence"/>
</dbReference>
<evidence type="ECO:0000313" key="4">
    <source>
        <dbReference type="Proteomes" id="UP000461585"/>
    </source>
</evidence>
<dbReference type="GO" id="GO:0003677">
    <property type="term" value="F:DNA binding"/>
    <property type="evidence" value="ECO:0007669"/>
    <property type="project" value="UniProtKB-KW"/>
</dbReference>
<reference evidence="3 4" key="1">
    <citation type="submission" date="2020-01" db="EMBL/GenBank/DDBJ databases">
        <title>Anaeroalcalibacter tamaniensis gen. nov., sp. nov., moderately halophilic strictly anaerobic fermenter bacterium from mud volcano of Taman peninsula.</title>
        <authorList>
            <person name="Frolova A."/>
            <person name="Merkel A.Y."/>
            <person name="Slobodkin A.I."/>
        </authorList>
    </citation>
    <scope>NUCLEOTIDE SEQUENCE [LARGE SCALE GENOMIC DNA]</scope>
    <source>
        <strain evidence="3 4">F-3ap</strain>
    </source>
</reference>
<dbReference type="CDD" id="cd00093">
    <property type="entry name" value="HTH_XRE"/>
    <property type="match status" value="1"/>
</dbReference>
<evidence type="ECO:0000256" key="1">
    <source>
        <dbReference type="ARBA" id="ARBA00023125"/>
    </source>
</evidence>
<dbReference type="InterPro" id="IPR010982">
    <property type="entry name" value="Lambda_DNA-bd_dom_sf"/>
</dbReference>
<dbReference type="InterPro" id="IPR001387">
    <property type="entry name" value="Cro/C1-type_HTH"/>
</dbReference>
<keyword evidence="4" id="KW-1185">Reference proteome</keyword>
<dbReference type="PANTHER" id="PTHR46558">
    <property type="entry name" value="TRACRIPTIONAL REGULATORY PROTEIN-RELATED-RELATED"/>
    <property type="match status" value="1"/>
</dbReference>
<accession>A0A7X5HWM8</accession>
<dbReference type="PANTHER" id="PTHR46558:SF4">
    <property type="entry name" value="DNA-BIDING PHAGE PROTEIN"/>
    <property type="match status" value="1"/>
</dbReference>
<evidence type="ECO:0000259" key="2">
    <source>
        <dbReference type="PROSITE" id="PS50943"/>
    </source>
</evidence>
<dbReference type="SMART" id="SM00530">
    <property type="entry name" value="HTH_XRE"/>
    <property type="match status" value="1"/>
</dbReference>
<dbReference type="Gene3D" id="1.10.260.40">
    <property type="entry name" value="lambda repressor-like DNA-binding domains"/>
    <property type="match status" value="1"/>
</dbReference>
<comment type="caution">
    <text evidence="3">The sequence shown here is derived from an EMBL/GenBank/DDBJ whole genome shotgun (WGS) entry which is preliminary data.</text>
</comment>
<protein>
    <submittedName>
        <fullName evidence="3">Helix-turn-helix transcriptional regulator</fullName>
    </submittedName>
</protein>
<dbReference type="PROSITE" id="PS50943">
    <property type="entry name" value="HTH_CROC1"/>
    <property type="match status" value="1"/>
</dbReference>
<gene>
    <name evidence="3" type="ORF">GXN74_09570</name>
</gene>